<keyword evidence="2 6" id="KW-0238">DNA-binding</keyword>
<dbReference type="PROSITE" id="PS50987">
    <property type="entry name" value="HTH_ARSR_2"/>
    <property type="match status" value="1"/>
</dbReference>
<dbReference type="PANTHER" id="PTHR43132:SF6">
    <property type="entry name" value="HTH-TYPE TRANSCRIPTIONAL REPRESSOR CZRA"/>
    <property type="match status" value="1"/>
</dbReference>
<dbReference type="PRINTS" id="PR00778">
    <property type="entry name" value="HTHARSR"/>
</dbReference>
<dbReference type="InterPro" id="IPR036388">
    <property type="entry name" value="WH-like_DNA-bd_sf"/>
</dbReference>
<dbReference type="RefSeq" id="WP_090244241.1">
    <property type="nucleotide sequence ID" value="NZ_FNOU01000006.1"/>
</dbReference>
<evidence type="ECO:0000256" key="1">
    <source>
        <dbReference type="ARBA" id="ARBA00023015"/>
    </source>
</evidence>
<dbReference type="InterPro" id="IPR051011">
    <property type="entry name" value="Metal_resp_trans_reg"/>
</dbReference>
<dbReference type="PROSITE" id="PS00846">
    <property type="entry name" value="HTH_ARSR_1"/>
    <property type="match status" value="1"/>
</dbReference>
<organism evidence="6 7">
    <name type="scientific">Eubacterium barkeri</name>
    <name type="common">Clostridium barkeri</name>
    <dbReference type="NCBI Taxonomy" id="1528"/>
    <lineage>
        <taxon>Bacteria</taxon>
        <taxon>Bacillati</taxon>
        <taxon>Bacillota</taxon>
        <taxon>Clostridia</taxon>
        <taxon>Eubacteriales</taxon>
        <taxon>Eubacteriaceae</taxon>
        <taxon>Eubacterium</taxon>
    </lineage>
</organism>
<dbReference type="AlphaFoldDB" id="A0A1H3E6N4"/>
<dbReference type="NCBIfam" id="NF033788">
    <property type="entry name" value="HTH_metalloreg"/>
    <property type="match status" value="1"/>
</dbReference>
<accession>A0A1H3E6N4</accession>
<dbReference type="PANTHER" id="PTHR43132">
    <property type="entry name" value="ARSENICAL RESISTANCE OPERON REPRESSOR ARSR-RELATED"/>
    <property type="match status" value="1"/>
</dbReference>
<dbReference type="OrthoDB" id="9794330at2"/>
<dbReference type="GO" id="GO:0003700">
    <property type="term" value="F:DNA-binding transcription factor activity"/>
    <property type="evidence" value="ECO:0007669"/>
    <property type="project" value="InterPro"/>
</dbReference>
<dbReference type="Gene3D" id="1.10.10.10">
    <property type="entry name" value="Winged helix-like DNA-binding domain superfamily/Winged helix DNA-binding domain"/>
    <property type="match status" value="1"/>
</dbReference>
<proteinExistence type="predicted"/>
<evidence type="ECO:0000256" key="3">
    <source>
        <dbReference type="ARBA" id="ARBA00023163"/>
    </source>
</evidence>
<reference evidence="7" key="1">
    <citation type="submission" date="2016-10" db="EMBL/GenBank/DDBJ databases">
        <authorList>
            <person name="Varghese N."/>
            <person name="Submissions S."/>
        </authorList>
    </citation>
    <scope>NUCLEOTIDE SEQUENCE [LARGE SCALE GENOMIC DNA]</scope>
    <source>
        <strain evidence="7">VPI 5359</strain>
    </source>
</reference>
<dbReference type="EMBL" id="FNOU01000006">
    <property type="protein sequence ID" value="SDX73918.1"/>
    <property type="molecule type" value="Genomic_DNA"/>
</dbReference>
<dbReference type="Proteomes" id="UP000199652">
    <property type="component" value="Unassembled WGS sequence"/>
</dbReference>
<dbReference type="InterPro" id="IPR001845">
    <property type="entry name" value="HTH_ArsR_DNA-bd_dom"/>
</dbReference>
<keyword evidence="3" id="KW-0804">Transcription</keyword>
<dbReference type="GO" id="GO:0003677">
    <property type="term" value="F:DNA binding"/>
    <property type="evidence" value="ECO:0007669"/>
    <property type="project" value="UniProtKB-KW"/>
</dbReference>
<sequence>MNTEQHDSEAISRVREEMIKPEYITGLSTFFKVIGEESRVKIIYALSIQEMCVGDLAEALTLSQSSVSHQLKLLKLNGQVKSRREGKNIYYSLDDHHVVGILKESLNHIIHKMEEGCL</sequence>
<dbReference type="Pfam" id="PF01022">
    <property type="entry name" value="HTH_5"/>
    <property type="match status" value="1"/>
</dbReference>
<keyword evidence="1" id="KW-0805">Transcription regulation</keyword>
<name>A0A1H3E6N4_EUBBA</name>
<gene>
    <name evidence="6" type="ORF">SAMN04488579_106112</name>
</gene>
<keyword evidence="4" id="KW-0105">Cadmium resistance</keyword>
<evidence type="ECO:0000313" key="6">
    <source>
        <dbReference type="EMBL" id="SDX73918.1"/>
    </source>
</evidence>
<protein>
    <submittedName>
        <fullName evidence="6">DNA-binding transcriptional regulator, ArsR family</fullName>
    </submittedName>
</protein>
<feature type="domain" description="HTH arsR-type" evidence="5">
    <location>
        <begin position="19"/>
        <end position="113"/>
    </location>
</feature>
<dbReference type="SUPFAM" id="SSF46785">
    <property type="entry name" value="Winged helix' DNA-binding domain"/>
    <property type="match status" value="1"/>
</dbReference>
<dbReference type="InterPro" id="IPR011991">
    <property type="entry name" value="ArsR-like_HTH"/>
</dbReference>
<dbReference type="GO" id="GO:0046686">
    <property type="term" value="P:response to cadmium ion"/>
    <property type="evidence" value="ECO:0007669"/>
    <property type="project" value="UniProtKB-KW"/>
</dbReference>
<dbReference type="InterPro" id="IPR018334">
    <property type="entry name" value="ArsR_HTH"/>
</dbReference>
<dbReference type="CDD" id="cd00090">
    <property type="entry name" value="HTH_ARSR"/>
    <property type="match status" value="1"/>
</dbReference>
<evidence type="ECO:0000313" key="7">
    <source>
        <dbReference type="Proteomes" id="UP000199652"/>
    </source>
</evidence>
<keyword evidence="7" id="KW-1185">Reference proteome</keyword>
<evidence type="ECO:0000259" key="5">
    <source>
        <dbReference type="PROSITE" id="PS50987"/>
    </source>
</evidence>
<dbReference type="InterPro" id="IPR036390">
    <property type="entry name" value="WH_DNA-bd_sf"/>
</dbReference>
<evidence type="ECO:0000256" key="4">
    <source>
        <dbReference type="ARBA" id="ARBA00043263"/>
    </source>
</evidence>
<evidence type="ECO:0000256" key="2">
    <source>
        <dbReference type="ARBA" id="ARBA00023125"/>
    </source>
</evidence>
<dbReference type="SMART" id="SM00418">
    <property type="entry name" value="HTH_ARSR"/>
    <property type="match status" value="1"/>
</dbReference>
<dbReference type="STRING" id="1528.SAMN04488579_106112"/>